<dbReference type="RefSeq" id="WP_146402517.1">
    <property type="nucleotide sequence ID" value="NZ_SJPJ01000001.1"/>
</dbReference>
<comment type="caution">
    <text evidence="2">The sequence shown here is derived from an EMBL/GenBank/DDBJ whole genome shotgun (WGS) entry which is preliminary data.</text>
</comment>
<sequence length="126" mass="14533">MLHNLIGKKNTDSDYVESVARKLAFWDRWRVILLIVFTLLIASMVAFFVVLFTFVRDLNLNNTRGVNINNIFLVVAFLVGVTFGMHLYAAMGYFANALIAGFRSERLLVKYFDERKPIDPKDQTHD</sequence>
<organism evidence="2 3">
    <name type="scientific">Novipirellula herctigrandis</name>
    <dbReference type="NCBI Taxonomy" id="2527986"/>
    <lineage>
        <taxon>Bacteria</taxon>
        <taxon>Pseudomonadati</taxon>
        <taxon>Planctomycetota</taxon>
        <taxon>Planctomycetia</taxon>
        <taxon>Pirellulales</taxon>
        <taxon>Pirellulaceae</taxon>
        <taxon>Novipirellula</taxon>
    </lineage>
</organism>
<proteinExistence type="predicted"/>
<feature type="transmembrane region" description="Helical" evidence="1">
    <location>
        <begin position="71"/>
        <end position="94"/>
    </location>
</feature>
<name>A0A5C5ZBL7_9BACT</name>
<keyword evidence="1" id="KW-0812">Transmembrane</keyword>
<dbReference type="OrthoDB" id="276056at2"/>
<keyword evidence="1" id="KW-0472">Membrane</keyword>
<evidence type="ECO:0000313" key="2">
    <source>
        <dbReference type="EMBL" id="TWT84692.1"/>
    </source>
</evidence>
<keyword evidence="1" id="KW-1133">Transmembrane helix</keyword>
<accession>A0A5C5ZBL7</accession>
<reference evidence="2 3" key="1">
    <citation type="submission" date="2019-02" db="EMBL/GenBank/DDBJ databases">
        <title>Deep-cultivation of Planctomycetes and their phenomic and genomic characterization uncovers novel biology.</title>
        <authorList>
            <person name="Wiegand S."/>
            <person name="Jogler M."/>
            <person name="Boedeker C."/>
            <person name="Pinto D."/>
            <person name="Vollmers J."/>
            <person name="Rivas-Marin E."/>
            <person name="Kohn T."/>
            <person name="Peeters S.H."/>
            <person name="Heuer A."/>
            <person name="Rast P."/>
            <person name="Oberbeckmann S."/>
            <person name="Bunk B."/>
            <person name="Jeske O."/>
            <person name="Meyerdierks A."/>
            <person name="Storesund J.E."/>
            <person name="Kallscheuer N."/>
            <person name="Luecker S."/>
            <person name="Lage O.M."/>
            <person name="Pohl T."/>
            <person name="Merkel B.J."/>
            <person name="Hornburger P."/>
            <person name="Mueller R.-W."/>
            <person name="Bruemmer F."/>
            <person name="Labrenz M."/>
            <person name="Spormann A.M."/>
            <person name="Op Den Camp H."/>
            <person name="Overmann J."/>
            <person name="Amann R."/>
            <person name="Jetten M.S.M."/>
            <person name="Mascher T."/>
            <person name="Medema M.H."/>
            <person name="Devos D.P."/>
            <person name="Kaster A.-K."/>
            <person name="Ovreas L."/>
            <person name="Rohde M."/>
            <person name="Galperin M.Y."/>
            <person name="Jogler C."/>
        </authorList>
    </citation>
    <scope>NUCLEOTIDE SEQUENCE [LARGE SCALE GENOMIC DNA]</scope>
    <source>
        <strain evidence="2 3">CA13</strain>
    </source>
</reference>
<dbReference type="Proteomes" id="UP000315010">
    <property type="component" value="Unassembled WGS sequence"/>
</dbReference>
<dbReference type="AlphaFoldDB" id="A0A5C5ZBL7"/>
<evidence type="ECO:0000256" key="1">
    <source>
        <dbReference type="SAM" id="Phobius"/>
    </source>
</evidence>
<keyword evidence="3" id="KW-1185">Reference proteome</keyword>
<gene>
    <name evidence="2" type="ORF">CA13_61720</name>
</gene>
<evidence type="ECO:0000313" key="3">
    <source>
        <dbReference type="Proteomes" id="UP000315010"/>
    </source>
</evidence>
<protein>
    <submittedName>
        <fullName evidence="2">Uncharacterized protein</fullName>
    </submittedName>
</protein>
<dbReference type="EMBL" id="SJPJ01000001">
    <property type="protein sequence ID" value="TWT84692.1"/>
    <property type="molecule type" value="Genomic_DNA"/>
</dbReference>
<feature type="transmembrane region" description="Helical" evidence="1">
    <location>
        <begin position="31"/>
        <end position="51"/>
    </location>
</feature>